<dbReference type="PANTHER" id="PTHR46806">
    <property type="entry name" value="F5/8 TYPE C DOMAIN-CONTAINING PROTEIN"/>
    <property type="match status" value="1"/>
</dbReference>
<keyword evidence="5" id="KW-0472">Membrane</keyword>
<dbReference type="InterPro" id="IPR000421">
    <property type="entry name" value="FA58C"/>
</dbReference>
<dbReference type="GO" id="GO:0005886">
    <property type="term" value="C:plasma membrane"/>
    <property type="evidence" value="ECO:0007669"/>
    <property type="project" value="TreeGrafter"/>
</dbReference>
<evidence type="ECO:0000256" key="6">
    <source>
        <dbReference type="ARBA" id="ARBA00023157"/>
    </source>
</evidence>
<keyword evidence="4" id="KW-0130">Cell adhesion</keyword>
<dbReference type="Proteomes" id="UP001286313">
    <property type="component" value="Unassembled WGS sequence"/>
</dbReference>
<dbReference type="InterPro" id="IPR008979">
    <property type="entry name" value="Galactose-bd-like_sf"/>
</dbReference>
<dbReference type="GO" id="GO:0012505">
    <property type="term" value="C:endomembrane system"/>
    <property type="evidence" value="ECO:0007669"/>
    <property type="project" value="UniProtKB-SubCell"/>
</dbReference>
<accession>A0AAE1KIX8</accession>
<dbReference type="PROSITE" id="PS50022">
    <property type="entry name" value="FA58C_3"/>
    <property type="match status" value="1"/>
</dbReference>
<dbReference type="FunFam" id="2.60.120.260:FF:000016">
    <property type="entry name" value="Contactin-associated protein-like 4 isoform 1"/>
    <property type="match status" value="1"/>
</dbReference>
<dbReference type="PANTHER" id="PTHR46806:SF5">
    <property type="entry name" value="F5_8 TYPE C DOMAIN-CONTAINING PROTEIN"/>
    <property type="match status" value="1"/>
</dbReference>
<gene>
    <name evidence="8" type="ORF">Pcinc_020579</name>
</gene>
<evidence type="ECO:0000313" key="9">
    <source>
        <dbReference type="Proteomes" id="UP001286313"/>
    </source>
</evidence>
<keyword evidence="9" id="KW-1185">Reference proteome</keyword>
<proteinExistence type="predicted"/>
<dbReference type="Gene3D" id="2.60.120.260">
    <property type="entry name" value="Galactose-binding domain-like"/>
    <property type="match status" value="2"/>
</dbReference>
<evidence type="ECO:0000313" key="8">
    <source>
        <dbReference type="EMBL" id="KAK3874494.1"/>
    </source>
</evidence>
<dbReference type="Pfam" id="PF00754">
    <property type="entry name" value="F5_F8_type_C"/>
    <property type="match status" value="1"/>
</dbReference>
<dbReference type="SMART" id="SM00231">
    <property type="entry name" value="FA58C"/>
    <property type="match status" value="1"/>
</dbReference>
<evidence type="ECO:0000256" key="2">
    <source>
        <dbReference type="ARBA" id="ARBA00004613"/>
    </source>
</evidence>
<comment type="subcellular location">
    <subcellularLocation>
        <location evidence="1">Endomembrane system</location>
        <topology evidence="1">Peripheral membrane protein</topology>
    </subcellularLocation>
    <subcellularLocation>
        <location evidence="2">Secreted</location>
    </subcellularLocation>
</comment>
<dbReference type="GO" id="GO:0038023">
    <property type="term" value="F:signaling receptor activity"/>
    <property type="evidence" value="ECO:0007669"/>
    <property type="project" value="TreeGrafter"/>
</dbReference>
<organism evidence="8 9">
    <name type="scientific">Petrolisthes cinctipes</name>
    <name type="common">Flat porcelain crab</name>
    <dbReference type="NCBI Taxonomy" id="88211"/>
    <lineage>
        <taxon>Eukaryota</taxon>
        <taxon>Metazoa</taxon>
        <taxon>Ecdysozoa</taxon>
        <taxon>Arthropoda</taxon>
        <taxon>Crustacea</taxon>
        <taxon>Multicrustacea</taxon>
        <taxon>Malacostraca</taxon>
        <taxon>Eumalacostraca</taxon>
        <taxon>Eucarida</taxon>
        <taxon>Decapoda</taxon>
        <taxon>Pleocyemata</taxon>
        <taxon>Anomura</taxon>
        <taxon>Galatheoidea</taxon>
        <taxon>Porcellanidae</taxon>
        <taxon>Petrolisthes</taxon>
    </lineage>
</organism>
<dbReference type="SUPFAM" id="SSF49785">
    <property type="entry name" value="Galactose-binding domain-like"/>
    <property type="match status" value="2"/>
</dbReference>
<evidence type="ECO:0000259" key="7">
    <source>
        <dbReference type="PROSITE" id="PS50022"/>
    </source>
</evidence>
<name>A0AAE1KIX8_PETCI</name>
<dbReference type="EMBL" id="JAWQEG010002098">
    <property type="protein sequence ID" value="KAK3874494.1"/>
    <property type="molecule type" value="Genomic_DNA"/>
</dbReference>
<dbReference type="GO" id="GO:0007155">
    <property type="term" value="P:cell adhesion"/>
    <property type="evidence" value="ECO:0007669"/>
    <property type="project" value="UniProtKB-KW"/>
</dbReference>
<reference evidence="8" key="1">
    <citation type="submission" date="2023-10" db="EMBL/GenBank/DDBJ databases">
        <title>Genome assemblies of two species of porcelain crab, Petrolisthes cinctipes and Petrolisthes manimaculis (Anomura: Porcellanidae).</title>
        <authorList>
            <person name="Angst P."/>
        </authorList>
    </citation>
    <scope>NUCLEOTIDE SEQUENCE</scope>
    <source>
        <strain evidence="8">PB745_01</strain>
        <tissue evidence="8">Gill</tissue>
    </source>
</reference>
<protein>
    <recommendedName>
        <fullName evidence="7">F5/8 type C domain-containing protein</fullName>
    </recommendedName>
</protein>
<dbReference type="CDD" id="cd00057">
    <property type="entry name" value="FA58C"/>
    <property type="match status" value="1"/>
</dbReference>
<dbReference type="GO" id="GO:0005576">
    <property type="term" value="C:extracellular region"/>
    <property type="evidence" value="ECO:0007669"/>
    <property type="project" value="UniProtKB-SubCell"/>
</dbReference>
<feature type="domain" description="F5/8 type C" evidence="7">
    <location>
        <begin position="1"/>
        <end position="152"/>
    </location>
</feature>
<dbReference type="AlphaFoldDB" id="A0AAE1KIX8"/>
<keyword evidence="6" id="KW-1015">Disulfide bond</keyword>
<evidence type="ECO:0000256" key="1">
    <source>
        <dbReference type="ARBA" id="ARBA00004184"/>
    </source>
</evidence>
<comment type="caution">
    <text evidence="8">The sequence shown here is derived from an EMBL/GenBank/DDBJ whole genome shotgun (WGS) entry which is preliminary data.</text>
</comment>
<evidence type="ECO:0000256" key="4">
    <source>
        <dbReference type="ARBA" id="ARBA00022889"/>
    </source>
</evidence>
<keyword evidence="3" id="KW-0964">Secreted</keyword>
<dbReference type="InterPro" id="IPR050633">
    <property type="entry name" value="Neuropilin_MCO_CoagFactor"/>
</dbReference>
<evidence type="ECO:0000256" key="3">
    <source>
        <dbReference type="ARBA" id="ARBA00022525"/>
    </source>
</evidence>
<evidence type="ECO:0000256" key="5">
    <source>
        <dbReference type="ARBA" id="ARBA00023136"/>
    </source>
</evidence>
<sequence length="338" mass="39432">MSECKAAVSEGQHVRLSASSYKPWHRTRSCQPHDASLQSHRAWCARNRDENQWLQWDLGPPHRVTGVVTRGRGDTGRKHWVKAYTLTYSNDTRLWFTYKDGNHLDTKVFGGNLDKHTERRHYLNSPFTARYIRLHPRRWRRSIALRAALIGCPHKGNCGPGFFRVTQDSSCVENLAYEGRTWVNDKRHARSSWDYGPSRLAVDGNTDTTLRSCAVVNNQEVDEPLWMVDLGKRKEVRGLVVFTWQGRGQDERTLYRDYVFGLDRLTVYVERERRLERLTDQHRVCGSVTRLNNALFRERMHVECPQPITGRFVYIKAGGVANRWHRVFSLVLCEVMVY</sequence>